<accession>A0ABS7YQ62</accession>
<dbReference type="NCBIfam" id="TIGR00049">
    <property type="entry name" value="iron-sulfur cluster assembly accessory protein"/>
    <property type="match status" value="1"/>
</dbReference>
<feature type="domain" description="Core" evidence="7">
    <location>
        <begin position="1"/>
        <end position="103"/>
    </location>
</feature>
<evidence type="ECO:0000259" key="7">
    <source>
        <dbReference type="Pfam" id="PF01521"/>
    </source>
</evidence>
<organism evidence="8 9">
    <name type="scientific">Vibrio tritonius</name>
    <dbReference type="NCBI Taxonomy" id="1435069"/>
    <lineage>
        <taxon>Bacteria</taxon>
        <taxon>Pseudomonadati</taxon>
        <taxon>Pseudomonadota</taxon>
        <taxon>Gammaproteobacteria</taxon>
        <taxon>Vibrionales</taxon>
        <taxon>Vibrionaceae</taxon>
        <taxon>Vibrio</taxon>
    </lineage>
</organism>
<evidence type="ECO:0000313" key="9">
    <source>
        <dbReference type="Proteomes" id="UP001199044"/>
    </source>
</evidence>
<proteinExistence type="inferred from homology"/>
<evidence type="ECO:0000256" key="3">
    <source>
        <dbReference type="ARBA" id="ARBA00014591"/>
    </source>
</evidence>
<dbReference type="Gene3D" id="2.60.300.12">
    <property type="entry name" value="HesB-like domain"/>
    <property type="match status" value="1"/>
</dbReference>
<evidence type="ECO:0000256" key="1">
    <source>
        <dbReference type="ARBA" id="ARBA00001962"/>
    </source>
</evidence>
<dbReference type="HAMAP" id="MF_01429">
    <property type="entry name" value="Fe_S_insert_IscA"/>
    <property type="match status" value="1"/>
</dbReference>
<evidence type="ECO:0000256" key="2">
    <source>
        <dbReference type="ARBA" id="ARBA00006718"/>
    </source>
</evidence>
<evidence type="ECO:0000256" key="4">
    <source>
        <dbReference type="ARBA" id="ARBA00022723"/>
    </source>
</evidence>
<evidence type="ECO:0000256" key="5">
    <source>
        <dbReference type="ARBA" id="ARBA00023004"/>
    </source>
</evidence>
<dbReference type="InterPro" id="IPR035903">
    <property type="entry name" value="HesB-like_dom_sf"/>
</dbReference>
<dbReference type="Proteomes" id="UP001199044">
    <property type="component" value="Unassembled WGS sequence"/>
</dbReference>
<dbReference type="InterPro" id="IPR016092">
    <property type="entry name" value="ATAP"/>
</dbReference>
<dbReference type="PROSITE" id="PS01152">
    <property type="entry name" value="HESB"/>
    <property type="match status" value="1"/>
</dbReference>
<dbReference type="Pfam" id="PF01521">
    <property type="entry name" value="Fe-S_biosyn"/>
    <property type="match status" value="1"/>
</dbReference>
<name>A0ABS7YQ62_9VIBR</name>
<dbReference type="EMBL" id="JAIWIU010000124">
    <property type="protein sequence ID" value="MCA2017820.1"/>
    <property type="molecule type" value="Genomic_DNA"/>
</dbReference>
<dbReference type="PANTHER" id="PTHR10072:SF41">
    <property type="entry name" value="IRON-SULFUR CLUSTER ASSEMBLY 1 HOMOLOG, MITOCHONDRIAL"/>
    <property type="match status" value="1"/>
</dbReference>
<dbReference type="InterPro" id="IPR000361">
    <property type="entry name" value="ATAP_core_dom"/>
</dbReference>
<comment type="similarity">
    <text evidence="2">Belongs to the HesB/IscA family.</text>
</comment>
<keyword evidence="5" id="KW-0408">Iron</keyword>
<comment type="caution">
    <text evidence="8">The sequence shown here is derived from an EMBL/GenBank/DDBJ whole genome shotgun (WGS) entry which is preliminary data.</text>
</comment>
<dbReference type="InterPro" id="IPR011302">
    <property type="entry name" value="IscA_proteobact"/>
</dbReference>
<dbReference type="InterPro" id="IPR017870">
    <property type="entry name" value="FeS_cluster_insertion_CS"/>
</dbReference>
<keyword evidence="4" id="KW-0479">Metal-binding</keyword>
<dbReference type="NCBIfam" id="TIGR02011">
    <property type="entry name" value="IscA"/>
    <property type="match status" value="1"/>
</dbReference>
<dbReference type="SUPFAM" id="SSF89360">
    <property type="entry name" value="HesB-like domain"/>
    <property type="match status" value="1"/>
</dbReference>
<sequence>MAITLSESAANRVRTFLDNRGKGLGLRLGVRTTGCSGMAYVLEFVDELNEEDQVFENNGVKVIVDSKSLVYLDGTQLDYKKEGLNEGFEFNNPNVKGECGCGESFNV</sequence>
<evidence type="ECO:0000313" key="8">
    <source>
        <dbReference type="EMBL" id="MCA2017820.1"/>
    </source>
</evidence>
<protein>
    <recommendedName>
        <fullName evidence="3">Iron-binding protein IscA</fullName>
    </recommendedName>
    <alternativeName>
        <fullName evidence="6">Iron-sulfur cluster assembly protein</fullName>
    </alternativeName>
</protein>
<evidence type="ECO:0000256" key="6">
    <source>
        <dbReference type="ARBA" id="ARBA00032050"/>
    </source>
</evidence>
<reference evidence="9" key="1">
    <citation type="submission" date="2023-07" db="EMBL/GenBank/DDBJ databases">
        <title>Molecular identification of indigenous halophilic bacteria isolated from red sea cost, biodegradation of synthetic dyes and assessment of degraded metabolite toxicity.</title>
        <authorList>
            <person name="Chaieb K."/>
            <person name="Altayb H.N."/>
        </authorList>
    </citation>
    <scope>NUCLEOTIDE SEQUENCE [LARGE SCALE GENOMIC DNA]</scope>
    <source>
        <strain evidence="9">K20</strain>
    </source>
</reference>
<dbReference type="RefSeq" id="WP_068714739.1">
    <property type="nucleotide sequence ID" value="NZ_AP014635.1"/>
</dbReference>
<gene>
    <name evidence="8" type="primary">iscA</name>
    <name evidence="8" type="ORF">LDJ79_16995</name>
</gene>
<keyword evidence="9" id="KW-1185">Reference proteome</keyword>
<dbReference type="InterPro" id="IPR050322">
    <property type="entry name" value="Fe-S_cluster_asmbl/transfer"/>
</dbReference>
<comment type="cofactor">
    <cofactor evidence="1">
        <name>Fe cation</name>
        <dbReference type="ChEBI" id="CHEBI:24875"/>
    </cofactor>
</comment>
<dbReference type="PANTHER" id="PTHR10072">
    <property type="entry name" value="IRON-SULFUR CLUSTER ASSEMBLY PROTEIN"/>
    <property type="match status" value="1"/>
</dbReference>
<dbReference type="NCBIfam" id="NF007049">
    <property type="entry name" value="PRK09502.1"/>
    <property type="match status" value="1"/>
</dbReference>